<keyword evidence="2" id="KW-1185">Reference proteome</keyword>
<proteinExistence type="predicted"/>
<accession>A0A341AXJ9</accession>
<dbReference type="InParanoid" id="A0A341AXJ9"/>
<evidence type="ECO:0000313" key="2">
    <source>
        <dbReference type="Proteomes" id="UP000252040"/>
    </source>
</evidence>
<feature type="region of interest" description="Disordered" evidence="1">
    <location>
        <begin position="137"/>
        <end position="159"/>
    </location>
</feature>
<feature type="region of interest" description="Disordered" evidence="1">
    <location>
        <begin position="1"/>
        <end position="39"/>
    </location>
</feature>
<dbReference type="GeneID" id="112395980"/>
<dbReference type="KEGG" id="nasi:112395980"/>
<protein>
    <submittedName>
        <fullName evidence="3">Uncharacterized protein LOC112395980 isoform X1</fullName>
    </submittedName>
</protein>
<gene>
    <name evidence="3" type="primary">LOC112395980</name>
</gene>
<reference evidence="3" key="1">
    <citation type="submission" date="2025-08" db="UniProtKB">
        <authorList>
            <consortium name="RefSeq"/>
        </authorList>
    </citation>
    <scope>IDENTIFICATION</scope>
    <source>
        <tissue evidence="3">Meat</tissue>
    </source>
</reference>
<dbReference type="Proteomes" id="UP000252040">
    <property type="component" value="Unplaced"/>
</dbReference>
<evidence type="ECO:0000256" key="1">
    <source>
        <dbReference type="SAM" id="MobiDB-lite"/>
    </source>
</evidence>
<organism evidence="2 3">
    <name type="scientific">Neophocaena asiaeorientalis asiaeorientalis</name>
    <name type="common">Yangtze finless porpoise</name>
    <name type="synonym">Neophocaena phocaenoides subsp. asiaeorientalis</name>
    <dbReference type="NCBI Taxonomy" id="1706337"/>
    <lineage>
        <taxon>Eukaryota</taxon>
        <taxon>Metazoa</taxon>
        <taxon>Chordata</taxon>
        <taxon>Craniata</taxon>
        <taxon>Vertebrata</taxon>
        <taxon>Euteleostomi</taxon>
        <taxon>Mammalia</taxon>
        <taxon>Eutheria</taxon>
        <taxon>Laurasiatheria</taxon>
        <taxon>Artiodactyla</taxon>
        <taxon>Whippomorpha</taxon>
        <taxon>Cetacea</taxon>
        <taxon>Odontoceti</taxon>
        <taxon>Phocoenidae</taxon>
        <taxon>Neophocaena</taxon>
    </lineage>
</organism>
<name>A0A341AXJ9_NEOAA</name>
<evidence type="ECO:0000313" key="3">
    <source>
        <dbReference type="RefSeq" id="XP_024595226.1"/>
    </source>
</evidence>
<dbReference type="RefSeq" id="XP_024595226.1">
    <property type="nucleotide sequence ID" value="XM_024739458.1"/>
</dbReference>
<sequence>MRQAGATLSKAEPSWDGVSSWAAAPSREHRLGSDEPPLGHQVSTPNPLGLLGLECTGCPKRDPGPQVDSTVKSITKHTTKKPKLLFSLGPDVINPIFYFLPPKRQICLSFPVPVPLLPHSSLAAQPMLFPAIPNPCSPSTPPQTPAALGGEPSVTDPAGIIKTPGRAYKETRRSTTWVLLTGQPILKQRLPRHIQPRANTHGSAANVNNGLKKLQQTLVVFGAQVKSQVSGESLGYWQLLVFLTRGPGTHMVGPRVSDENQHINTAGCDGTFKGEWPGVHH</sequence>
<dbReference type="AlphaFoldDB" id="A0A341AXJ9"/>